<comment type="similarity">
    <text evidence="2 8">Belongs to the HEATR1/UTP10 family.</text>
</comment>
<organism evidence="10 11">
    <name type="scientific">Naematelia encephala</name>
    <dbReference type="NCBI Taxonomy" id="71784"/>
    <lineage>
        <taxon>Eukaryota</taxon>
        <taxon>Fungi</taxon>
        <taxon>Dikarya</taxon>
        <taxon>Basidiomycota</taxon>
        <taxon>Agaricomycotina</taxon>
        <taxon>Tremellomycetes</taxon>
        <taxon>Tremellales</taxon>
        <taxon>Naemateliaceae</taxon>
        <taxon>Naematelia</taxon>
    </lineage>
</organism>
<accession>A0A1Y2BIN6</accession>
<proteinExistence type="inferred from homology"/>
<evidence type="ECO:0000256" key="8">
    <source>
        <dbReference type="RuleBase" id="RU367065"/>
    </source>
</evidence>
<evidence type="ECO:0000256" key="1">
    <source>
        <dbReference type="ARBA" id="ARBA00004604"/>
    </source>
</evidence>
<gene>
    <name evidence="10" type="ORF">BCR39DRAFT_490073</name>
</gene>
<dbReference type="OrthoDB" id="31183at2759"/>
<evidence type="ECO:0000256" key="6">
    <source>
        <dbReference type="ARBA" id="ARBA00023242"/>
    </source>
</evidence>
<comment type="subcellular location">
    <subcellularLocation>
        <location evidence="1 8">Nucleus</location>
        <location evidence="1 8">Nucleolus</location>
    </subcellularLocation>
</comment>
<comment type="caution">
    <text evidence="10">The sequence shown here is derived from an EMBL/GenBank/DDBJ whole genome shotgun (WGS) entry which is preliminary data.</text>
</comment>
<dbReference type="SUPFAM" id="SSF48371">
    <property type="entry name" value="ARM repeat"/>
    <property type="match status" value="2"/>
</dbReference>
<dbReference type="InterPro" id="IPR016024">
    <property type="entry name" value="ARM-type_fold"/>
</dbReference>
<dbReference type="Pfam" id="PF08146">
    <property type="entry name" value="BP28CT"/>
    <property type="match status" value="1"/>
</dbReference>
<dbReference type="GO" id="GO:0030686">
    <property type="term" value="C:90S preribosome"/>
    <property type="evidence" value="ECO:0007669"/>
    <property type="project" value="TreeGrafter"/>
</dbReference>
<keyword evidence="11" id="KW-1185">Reference proteome</keyword>
<dbReference type="SMART" id="SM01036">
    <property type="entry name" value="BP28CT"/>
    <property type="match status" value="1"/>
</dbReference>
<dbReference type="Gene3D" id="1.25.10.10">
    <property type="entry name" value="Leucine-rich Repeat Variant"/>
    <property type="match status" value="1"/>
</dbReference>
<evidence type="ECO:0000313" key="10">
    <source>
        <dbReference type="EMBL" id="ORY34663.1"/>
    </source>
</evidence>
<sequence>MASSLASQLQNVASLDSSRLTSRYGAPSSKSYLFPPKEASVHDLDAIFALGQSGFSELVALDPLMTEFEEDLFSESAKRNDRMMLNKEENAALDSVIDRCLRRLGKWIGIMAGGKCIEWLVRRFRIHEMNSEILLQVFLPYHESPNFPRMLAILTLPQSSPYFAPFSPLIKNAQPLPRSYITTALIRDRSLRLLSDITFSLQLALDSNTVHRPLLAFWSSIMVELLEKARSDKAGINENIVKTLVEAFVGIMSTPGAGTDVNAAVYPPLVLLSRTVQLADAPFAALLGALITPKTGAHPSQRILTTLIILEGRPGWNGGWANEEAAIALATVPDLGRVLVAAMGKYDFDSAVKVVLDAMLDKPEAHRSNLQVLVEYPKLPASHVRLIVTRLTTYLSGRPEQRKTKGLHALLRTLRERHPTIVDAVNLELSENGQVPIAIASTVTQGGAFVDVYSADASARVASVERIAAVLNADDHAEDVVSAQQALLVLLSDQSHAVVQAVYNNSDDFVKHVQVADLINALAPIFHAEKLDNTLLDLHLEFIADQLLPAHPEAGRQLFDKLLLPILLATQTRTAAIELNDKINAVLARIPALGSLPIPHKDRNPTSVDDIASYNAAVIGHLSAVILNSPEASQITDLLLSRLDTPSSSASHILAALILAHLVRNGQGDARAKLAVQILDKLRGSIMSGTMRDVDSQGEQALLKVIAKKGFSASASARSIVTLLAALASVSLPNEPVTWFADEAETLDSGSSPYRSFANRVYQYATSDLLHPHLAAVLLRSIFAQIGDDSLVFLASSWTTGPISLQTTALQHATAFVKAYAAVKSADLQMVIPSVLVALQSPDLQVRKSAVQLLQAIVSMSQQSGDTIYALDTFYGERSAQVQVLRHSDLLQYLEILSTASDELVQDPHRLTALHTAHLATHSTKGRKDTSFRRAVISAFLSHIGAWRSVSARTSLLASLSGIKDQAMLRGIIPSLTVLLDKSSPETSLVVRQRTGVRDTYLSLLAGSFTPQSASVLVDAESGVFSFCETLLAPPVEEDSALKTPIRDLLLHRMVHGVFDVLPQTEKVVYIAALAKSVADSPTVDGSAVKTALSKLVVEPSVLIDAIRLVSEPLETSQQRKKQKQDDTPHSQSVELAVASLTVLIESRDFKALTTDAQLVAALMSTLSTLLARRQAIKEGIDYLEQEVLGAILGLVERINDPTEIKKAHIGIEVIIKVIRASNNPRTSQRALLVASELARLIPESVLHSVMPIFTFMGASDFQRDDAYSFGVVEKTVSSIVPVMVHNLREKATTKEDLHRESLTFVSIFTDMAGRLPKHRTIPFFVHLVKSLGQADFLAPIAMLLVDRTTSKSGRNGLPASQVMELPLAVANAFEPEMRLQTALDCVTDVGKLVKDVNAEEKEAFLSLSVGENADYDRTVKQISALLVFTSALINRLAGKACSQPIVEDIVRRLIVLAGSTSQPALAGPNMVSLIESALSAAMQLLAADNLLVVVSQLLDSDDEEGKSMALSVLVDRLPKIKAEVRKKSATTITTIINKVADALMPSSSLVAVSLSALRSFATSNVSTEDNAIAASVPKVVELAGKLAHSGNQVACLSLIELDVRRLGSRIIPHIAAIVDTSLGFVKSPKTSATVSQQSFAILASLIETVPTFISNKQLVAILHSSLVHQAKQIEASASIVSIVAKKITTKTLFPVVMDLWKLVEKEGESPMEAFFNLLRLTLRNADRQAMPGLLKAVFAFFLDVFDLRHRLQKQGFDIIAINGIEESAIGSFLELVTKLNEATFKPLFIRLYDWAIVDLSEGKALDDGRLVERKIVLLHVLTGLLQKFKHLLSPYIGILIPHIEELLAAYAEGSISDEPLWTLIMSTLAKSFQVDDGAYWTDALHLKLIPLLIRQLGVFSSSEPLALSLASMAGSTTSEPVLKSLNSGLCLATRSDDVQVRLAALQCLEEVWTAQPEELLPFVPETVSEFLAELLDDENGQVEAAARKVLSSIEKVTGSLKEYLE</sequence>
<keyword evidence="7 8" id="KW-0687">Ribonucleoprotein</keyword>
<dbReference type="Pfam" id="PF23243">
    <property type="entry name" value="HEAT_HEATR1"/>
    <property type="match status" value="1"/>
</dbReference>
<dbReference type="FunCoup" id="A0A1Y2BIN6">
    <property type="interactions" value="599"/>
</dbReference>
<dbReference type="InterPro" id="IPR011989">
    <property type="entry name" value="ARM-like"/>
</dbReference>
<feature type="domain" description="BP28 C-terminal" evidence="9">
    <location>
        <begin position="1728"/>
        <end position="1880"/>
    </location>
</feature>
<dbReference type="PANTHER" id="PTHR13457:SF1">
    <property type="entry name" value="HEAT REPEAT-CONTAINING PROTEIN 1"/>
    <property type="match status" value="1"/>
</dbReference>
<protein>
    <recommendedName>
        <fullName evidence="3 8">U3 small nucleolar RNA-associated protein 10</fullName>
    </recommendedName>
</protein>
<dbReference type="InterPro" id="IPR012954">
    <property type="entry name" value="BP28_C_dom"/>
</dbReference>
<comment type="function">
    <text evidence="8">Involved in nucleolar processing of pre-18S ribosomal RNA.</text>
</comment>
<keyword evidence="4 8" id="KW-0690">Ribosome biogenesis</keyword>
<dbReference type="EMBL" id="MCFC01000002">
    <property type="protein sequence ID" value="ORY34663.1"/>
    <property type="molecule type" value="Genomic_DNA"/>
</dbReference>
<dbReference type="GO" id="GO:0032040">
    <property type="term" value="C:small-subunit processome"/>
    <property type="evidence" value="ECO:0007669"/>
    <property type="project" value="TreeGrafter"/>
</dbReference>
<dbReference type="GO" id="GO:0045943">
    <property type="term" value="P:positive regulation of transcription by RNA polymerase I"/>
    <property type="evidence" value="ECO:0007669"/>
    <property type="project" value="TreeGrafter"/>
</dbReference>
<dbReference type="GO" id="GO:0034455">
    <property type="term" value="C:t-UTP complex"/>
    <property type="evidence" value="ECO:0007669"/>
    <property type="project" value="TreeGrafter"/>
</dbReference>
<evidence type="ECO:0000256" key="7">
    <source>
        <dbReference type="ARBA" id="ARBA00023274"/>
    </source>
</evidence>
<keyword evidence="5 8" id="KW-0698">rRNA processing</keyword>
<keyword evidence="6 8" id="KW-0539">Nucleus</keyword>
<name>A0A1Y2BIN6_9TREE</name>
<evidence type="ECO:0000256" key="3">
    <source>
        <dbReference type="ARBA" id="ARBA00015399"/>
    </source>
</evidence>
<evidence type="ECO:0000256" key="5">
    <source>
        <dbReference type="ARBA" id="ARBA00022552"/>
    </source>
</evidence>
<dbReference type="GO" id="GO:0000462">
    <property type="term" value="P:maturation of SSU-rRNA from tricistronic rRNA transcript (SSU-rRNA, 5.8S rRNA, LSU-rRNA)"/>
    <property type="evidence" value="ECO:0007669"/>
    <property type="project" value="TreeGrafter"/>
</dbReference>
<dbReference type="Proteomes" id="UP000193986">
    <property type="component" value="Unassembled WGS sequence"/>
</dbReference>
<dbReference type="InParanoid" id="A0A1Y2BIN6"/>
<reference evidence="10 11" key="1">
    <citation type="submission" date="2016-07" db="EMBL/GenBank/DDBJ databases">
        <title>Pervasive Adenine N6-methylation of Active Genes in Fungi.</title>
        <authorList>
            <consortium name="DOE Joint Genome Institute"/>
            <person name="Mondo S.J."/>
            <person name="Dannebaum R.O."/>
            <person name="Kuo R.C."/>
            <person name="Labutti K."/>
            <person name="Haridas S."/>
            <person name="Kuo A."/>
            <person name="Salamov A."/>
            <person name="Ahrendt S.R."/>
            <person name="Lipzen A."/>
            <person name="Sullivan W."/>
            <person name="Andreopoulos W.B."/>
            <person name="Clum A."/>
            <person name="Lindquist E."/>
            <person name="Daum C."/>
            <person name="Ramamoorthy G.K."/>
            <person name="Gryganskyi A."/>
            <person name="Culley D."/>
            <person name="Magnuson J.K."/>
            <person name="James T.Y."/>
            <person name="O'Malley M.A."/>
            <person name="Stajich J.E."/>
            <person name="Spatafora J.W."/>
            <person name="Visel A."/>
            <person name="Grigoriev I.V."/>
        </authorList>
    </citation>
    <scope>NUCLEOTIDE SEQUENCE [LARGE SCALE GENOMIC DNA]</scope>
    <source>
        <strain evidence="10 11">68-887.2</strain>
    </source>
</reference>
<comment type="subunit">
    <text evidence="8">Component of the ribosomal small subunit (SSU) processome.</text>
</comment>
<evidence type="ECO:0000313" key="11">
    <source>
        <dbReference type="Proteomes" id="UP000193986"/>
    </source>
</evidence>
<dbReference type="InterPro" id="IPR040191">
    <property type="entry name" value="UTP10"/>
</dbReference>
<evidence type="ECO:0000256" key="4">
    <source>
        <dbReference type="ARBA" id="ARBA00022517"/>
    </source>
</evidence>
<dbReference type="STRING" id="71784.A0A1Y2BIN6"/>
<dbReference type="PANTHER" id="PTHR13457">
    <property type="entry name" value="BAP28"/>
    <property type="match status" value="1"/>
</dbReference>
<dbReference type="InterPro" id="IPR056473">
    <property type="entry name" value="HEAT_Utp10/HEAT1"/>
</dbReference>
<evidence type="ECO:0000259" key="9">
    <source>
        <dbReference type="SMART" id="SM01036"/>
    </source>
</evidence>
<dbReference type="GO" id="GO:0030515">
    <property type="term" value="F:snoRNA binding"/>
    <property type="evidence" value="ECO:0007669"/>
    <property type="project" value="TreeGrafter"/>
</dbReference>
<evidence type="ECO:0000256" key="2">
    <source>
        <dbReference type="ARBA" id="ARBA00010559"/>
    </source>
</evidence>